<dbReference type="AlphaFoldDB" id="U6GRU5"/>
<proteinExistence type="predicted"/>
<name>U6GRU5_9EIME</name>
<evidence type="ECO:0000313" key="2">
    <source>
        <dbReference type="EMBL" id="CDI81973.1"/>
    </source>
</evidence>
<feature type="compositionally biased region" description="Basic and acidic residues" evidence="1">
    <location>
        <begin position="968"/>
        <end position="988"/>
    </location>
</feature>
<feature type="compositionally biased region" description="Basic and acidic residues" evidence="1">
    <location>
        <begin position="1112"/>
        <end position="1137"/>
    </location>
</feature>
<feature type="compositionally biased region" description="Low complexity" evidence="1">
    <location>
        <begin position="780"/>
        <end position="795"/>
    </location>
</feature>
<feature type="compositionally biased region" description="Basic and acidic residues" evidence="1">
    <location>
        <begin position="846"/>
        <end position="855"/>
    </location>
</feature>
<dbReference type="VEuPathDB" id="ToxoDB:EPH_0010250"/>
<evidence type="ECO:0000313" key="3">
    <source>
        <dbReference type="Proteomes" id="UP000018201"/>
    </source>
</evidence>
<reference evidence="2" key="2">
    <citation type="submission" date="2013-10" db="EMBL/GenBank/DDBJ databases">
        <authorList>
            <person name="Aslett M."/>
        </authorList>
    </citation>
    <scope>NUCLEOTIDE SEQUENCE [LARGE SCALE GENOMIC DNA]</scope>
    <source>
        <strain evidence="2">Houghton</strain>
    </source>
</reference>
<feature type="compositionally biased region" description="Basic and acidic residues" evidence="1">
    <location>
        <begin position="367"/>
        <end position="376"/>
    </location>
</feature>
<reference evidence="2" key="1">
    <citation type="submission" date="2013-10" db="EMBL/GenBank/DDBJ databases">
        <title>Genomic analysis of the causative agents of coccidiosis in chickens.</title>
        <authorList>
            <person name="Reid A.J."/>
            <person name="Blake D."/>
            <person name="Billington K."/>
            <person name="Browne H."/>
            <person name="Dunn M."/>
            <person name="Hung S."/>
            <person name="Kawahara F."/>
            <person name="Miranda-Saavedra D."/>
            <person name="Mourier T."/>
            <person name="Nagra H."/>
            <person name="Otto T.D."/>
            <person name="Rawlings N."/>
            <person name="Sanchez A."/>
            <person name="Sanders M."/>
            <person name="Subramaniam C."/>
            <person name="Tay Y."/>
            <person name="Dear P."/>
            <person name="Doerig C."/>
            <person name="Gruber A."/>
            <person name="Parkinson J."/>
            <person name="Shirley M."/>
            <person name="Wan K.L."/>
            <person name="Berriman M."/>
            <person name="Tomley F."/>
            <person name="Pain A."/>
        </authorList>
    </citation>
    <scope>NUCLEOTIDE SEQUENCE [LARGE SCALE GENOMIC DNA]</scope>
    <source>
        <strain evidence="2">Houghton</strain>
    </source>
</reference>
<feature type="compositionally biased region" description="Polar residues" evidence="1">
    <location>
        <begin position="763"/>
        <end position="772"/>
    </location>
</feature>
<feature type="compositionally biased region" description="Basic and acidic residues" evidence="1">
    <location>
        <begin position="1059"/>
        <end position="1087"/>
    </location>
</feature>
<organism evidence="2 3">
    <name type="scientific">Eimeria praecox</name>
    <dbReference type="NCBI Taxonomy" id="51316"/>
    <lineage>
        <taxon>Eukaryota</taxon>
        <taxon>Sar</taxon>
        <taxon>Alveolata</taxon>
        <taxon>Apicomplexa</taxon>
        <taxon>Conoidasida</taxon>
        <taxon>Coccidia</taxon>
        <taxon>Eucoccidiorida</taxon>
        <taxon>Eimeriorina</taxon>
        <taxon>Eimeriidae</taxon>
        <taxon>Eimeria</taxon>
    </lineage>
</organism>
<dbReference type="EMBL" id="HG692184">
    <property type="protein sequence ID" value="CDI81973.1"/>
    <property type="molecule type" value="Genomic_DNA"/>
</dbReference>
<feature type="region of interest" description="Disordered" evidence="1">
    <location>
        <begin position="367"/>
        <end position="418"/>
    </location>
</feature>
<accession>U6GRU5</accession>
<gene>
    <name evidence="2" type="ORF">EPH_0010250</name>
</gene>
<dbReference type="OrthoDB" id="348473at2759"/>
<feature type="region of interest" description="Disordered" evidence="1">
    <location>
        <begin position="1035"/>
        <end position="1204"/>
    </location>
</feature>
<keyword evidence="3" id="KW-1185">Reference proteome</keyword>
<protein>
    <submittedName>
        <fullName evidence="2">Uncharacterized protein</fullName>
    </submittedName>
</protein>
<feature type="compositionally biased region" description="Pro residues" evidence="1">
    <location>
        <begin position="404"/>
        <end position="415"/>
    </location>
</feature>
<feature type="region of interest" description="Disordered" evidence="1">
    <location>
        <begin position="231"/>
        <end position="254"/>
    </location>
</feature>
<feature type="compositionally biased region" description="Polar residues" evidence="1">
    <location>
        <begin position="1192"/>
        <end position="1201"/>
    </location>
</feature>
<dbReference type="Proteomes" id="UP000018201">
    <property type="component" value="Unassembled WGS sequence"/>
</dbReference>
<feature type="compositionally biased region" description="Low complexity" evidence="1">
    <location>
        <begin position="1162"/>
        <end position="1175"/>
    </location>
</feature>
<feature type="compositionally biased region" description="Pro residues" evidence="1">
    <location>
        <begin position="819"/>
        <end position="831"/>
    </location>
</feature>
<sequence length="1254" mass="134526">MTASSAVIRSYRGYFLWLTLQYLACLAVSNDNFYGEEWPVVALVAIWLMSELVARFSWKSSRRSNGPLAQSLEICYVLAGLAFQKAFFASHAVSHPLERAVSQVMAGASKLSFIFFCLPIRLADVGACGKILLEIQQEVKRPPGSKPGDLLRSGRPCVPKGIFCAGELVLLLMVDSLLQLLFFNQRSHPQRDVPCNTSLLLLADALFTALPLLLYCFGPWCAVENRAETGSHEGEKGQEGAHPAGGTTIPLSAAASGSATGGVCRGCGHEARRHLTCPSESPDDRRLESHEVLGRRKTVDTYDIVGKDRPRLGPEHSIERLLLSLVVLLSKRNDGNLGEQHNVFDEAAAPAQAEGLRKDVEICRGSHHPCREKGADRSNPSCRIDTLNDGRFASHPNSLERGPTPKPQGPKPPAVSPSQRVIIRPEARNEAAGWIGPAACSAFSQASRPLPFHHIHIPSAAGHGIYAVDTPQAEIFDAPKHAYAQVASWMTGSKPQAATGSARSEDPAGSSPVRHSHRAERVSHNLLSSLKEQLSKKNQEHQQSTAVVQPAVPIAPGDSRPMRAAAAPIFVIRPRASSQPPPDKAVRETVLLGSDVAPHAAPIFVIRPRASSQPPPDKAVRETLLLGSDVAPQNLQNAPLLLGRQRLSCDGNMVPIAIEGSKCYHEGSGLTIMKTLHQPKQGNTDGMVIVGCPRGAGSLEGTVGAALASAMGPHALAGQLRPRTEDHVSSSRPAGYPHGIPQDYVGNMIFQREQEPPLARSGYYSQHGSSGPQREDQQHQKQQQQHPVQPQKHQPGLPASMKGSSSREDKNQGGKTLPCQPPVKVPQPPICPGVLIVLRQTTPPGERGEGKRDATPIDANKQNSTPDRGIVNADIGGGTAFPLHHTLVLDPFADPDQQQKPRHSVLWGRSKAIGANGTPMISPRHKTRTSSLGAGGTASGIGAQRQSPLAFQPERHTQRSPTIAARPTKGEGSRGDPSKKDWMDRGECMHAGPKQFFGIPSVPLRDSTTQGKHAGNDGDAEQKLQAFAMWRRGRRVNTAGQESSERKPSLLPPSATHIGEAHARTQEGQARDSSERGNHLCDSRDASSDSANGMGEGLGRRLPAASLGASRADGRSGLELRSEKELRSGELRSEKGKQVPSPQPAGRSSISSSLRPIDSCCPRSSAPRPTAATAGRRQHPPVRGPQQLLDVASTSSGNSWESWDPLLPGDVGAFSLPISQEEASRLRDDASHEGSGEILRVATLFCSPRRQSLE</sequence>
<feature type="region of interest" description="Disordered" evidence="1">
    <location>
        <begin position="907"/>
        <end position="1019"/>
    </location>
</feature>
<feature type="region of interest" description="Disordered" evidence="1">
    <location>
        <begin position="760"/>
        <end position="868"/>
    </location>
</feature>
<feature type="region of interest" description="Disordered" evidence="1">
    <location>
        <begin position="719"/>
        <end position="743"/>
    </location>
</feature>
<feature type="region of interest" description="Disordered" evidence="1">
    <location>
        <begin position="494"/>
        <end position="518"/>
    </location>
</feature>
<evidence type="ECO:0000256" key="1">
    <source>
        <dbReference type="SAM" id="MobiDB-lite"/>
    </source>
</evidence>